<sequence>MIENGFEPINHFLHTHPHWIAYLGLLLRLKCGLLTVLMGYFLYRVYTEPAPAPPRRESRSDTHFLA</sequence>
<dbReference type="Proteomes" id="UP000192923">
    <property type="component" value="Unassembled WGS sequence"/>
</dbReference>
<evidence type="ECO:0000313" key="3">
    <source>
        <dbReference type="EMBL" id="SMF97319.1"/>
    </source>
</evidence>
<protein>
    <submittedName>
        <fullName evidence="2">Uncharacterized protein</fullName>
    </submittedName>
</protein>
<evidence type="ECO:0000313" key="2">
    <source>
        <dbReference type="EMBL" id="SMF93280.1"/>
    </source>
</evidence>
<evidence type="ECO:0000313" key="4">
    <source>
        <dbReference type="Proteomes" id="UP000192923"/>
    </source>
</evidence>
<gene>
    <name evidence="2" type="ORF">SAMN02949497_0555</name>
    <name evidence="3" type="ORF">SAMN02949497_4742</name>
</gene>
<keyword evidence="4" id="KW-1185">Reference proteome</keyword>
<dbReference type="EMBL" id="FXAM01000001">
    <property type="protein sequence ID" value="SMF97319.1"/>
    <property type="molecule type" value="Genomic_DNA"/>
</dbReference>
<feature type="transmembrane region" description="Helical" evidence="1">
    <location>
        <begin position="20"/>
        <end position="43"/>
    </location>
</feature>
<reference evidence="2 4" key="1">
    <citation type="submission" date="2016-12" db="EMBL/GenBank/DDBJ databases">
        <authorList>
            <person name="Song W.-J."/>
            <person name="Kurnit D.M."/>
        </authorList>
    </citation>
    <scope>NUCLEOTIDE SEQUENCE [LARGE SCALE GENOMIC DNA]</scope>
    <source>
        <strain evidence="2 4">175</strain>
    </source>
</reference>
<keyword evidence="1" id="KW-0472">Membrane</keyword>
<organism evidence="2 4">
    <name type="scientific">Methylomagnum ishizawai</name>
    <dbReference type="NCBI Taxonomy" id="1760988"/>
    <lineage>
        <taxon>Bacteria</taxon>
        <taxon>Pseudomonadati</taxon>
        <taxon>Pseudomonadota</taxon>
        <taxon>Gammaproteobacteria</taxon>
        <taxon>Methylococcales</taxon>
        <taxon>Methylococcaceae</taxon>
        <taxon>Methylomagnum</taxon>
    </lineage>
</organism>
<keyword evidence="1" id="KW-0812">Transmembrane</keyword>
<dbReference type="STRING" id="1760988.SAMN02949497_0555"/>
<keyword evidence="1" id="KW-1133">Transmembrane helix</keyword>
<proteinExistence type="predicted"/>
<dbReference type="RefSeq" id="WP_085209720.1">
    <property type="nucleotide sequence ID" value="NZ_FXAM01000001.1"/>
</dbReference>
<name>A0A1Y6CSV3_9GAMM</name>
<accession>A0A1Y6CSV3</accession>
<evidence type="ECO:0000256" key="1">
    <source>
        <dbReference type="SAM" id="Phobius"/>
    </source>
</evidence>
<dbReference type="AlphaFoldDB" id="A0A1Y6CSV3"/>
<dbReference type="EMBL" id="FXAM01000001">
    <property type="protein sequence ID" value="SMF93280.1"/>
    <property type="molecule type" value="Genomic_DNA"/>
</dbReference>